<comment type="caution">
    <text evidence="1">The sequence shown here is derived from an EMBL/GenBank/DDBJ whole genome shotgun (WGS) entry which is preliminary data.</text>
</comment>
<keyword evidence="2" id="KW-1185">Reference proteome</keyword>
<dbReference type="EMBL" id="ADHJ01000001">
    <property type="protein sequence ID" value="EFU43928.1"/>
    <property type="molecule type" value="Genomic_DNA"/>
</dbReference>
<evidence type="ECO:0000313" key="2">
    <source>
        <dbReference type="Proteomes" id="UP000003094"/>
    </source>
</evidence>
<organism evidence="1 2">
    <name type="scientific">Paenibacillus vortex V453</name>
    <dbReference type="NCBI Taxonomy" id="715225"/>
    <lineage>
        <taxon>Bacteria</taxon>
        <taxon>Bacillati</taxon>
        <taxon>Bacillota</taxon>
        <taxon>Bacilli</taxon>
        <taxon>Bacillales</taxon>
        <taxon>Paenibacillaceae</taxon>
        <taxon>Paenibacillus</taxon>
    </lineage>
</organism>
<sequence length="143" mass="16264">MISVEYGARWPIKFEPFPVDEVPELYDELIRFVGGRINIETWRELDDVKRCRLIEKLTIEFCKETSPKKTYGVGQAMVRGGIIESLDIFGGGGSQWLSKYGSYQSNPSSITEDLSPCETKTEPSIRFITARRSPRSSYASSRQ</sequence>
<dbReference type="AlphaFoldDB" id="A0A2R9T2P2"/>
<accession>A0A2R9T2P2</accession>
<gene>
    <name evidence="1" type="ORF">PVOR_01945</name>
</gene>
<evidence type="ECO:0000313" key="1">
    <source>
        <dbReference type="EMBL" id="EFU43928.1"/>
    </source>
</evidence>
<name>A0A2R9T2P2_9BACL</name>
<dbReference type="Proteomes" id="UP000003094">
    <property type="component" value="Unassembled WGS sequence"/>
</dbReference>
<reference evidence="1 2" key="1">
    <citation type="journal article" date="2010" name="BMC Genomics">
        <title>Genome sequence of the pattern forming Paenibacillus vortex bacterium reveals potential for thriving in complex environments.</title>
        <authorList>
            <person name="Sirota-Madi A."/>
            <person name="Olender T."/>
            <person name="Helman Y."/>
            <person name="Ingham C."/>
            <person name="Brainis I."/>
            <person name="Roth D."/>
            <person name="Hagi E."/>
            <person name="Brodsky L."/>
            <person name="Leshkowitz D."/>
            <person name="Galatenko V."/>
            <person name="Nikolaev V."/>
            <person name="Mugasimangalam R.C."/>
            <person name="Bransburg-Zabary S."/>
            <person name="Gutnick D.L."/>
            <person name="Lancet D."/>
            <person name="Ben-Jacob E."/>
        </authorList>
    </citation>
    <scope>NUCLEOTIDE SEQUENCE [LARGE SCALE GENOMIC DNA]</scope>
    <source>
        <strain evidence="1 2">V453</strain>
    </source>
</reference>
<protein>
    <submittedName>
        <fullName evidence="1">Uncharacterized protein</fullName>
    </submittedName>
</protein>
<proteinExistence type="predicted"/>
<dbReference type="KEGG" id="pvo:PVOR_01945"/>
<dbReference type="RefSeq" id="WP_006207348.1">
    <property type="nucleotide sequence ID" value="NZ_ADHJ01000001.1"/>
</dbReference>